<feature type="transmembrane region" description="Helical" evidence="6">
    <location>
        <begin position="78"/>
        <end position="99"/>
    </location>
</feature>
<dbReference type="RefSeq" id="WP_201327520.1">
    <property type="nucleotide sequence ID" value="NZ_AP017470.1"/>
</dbReference>
<evidence type="ECO:0000256" key="3">
    <source>
        <dbReference type="ARBA" id="ARBA00022692"/>
    </source>
</evidence>
<comment type="subcellular location">
    <subcellularLocation>
        <location evidence="6">Cell membrane</location>
        <topology evidence="6">Multi-pass membrane protein</topology>
    </subcellularLocation>
    <subcellularLocation>
        <location evidence="1">Endomembrane system</location>
        <topology evidence="1">Multi-pass membrane protein</topology>
    </subcellularLocation>
    <subcellularLocation>
        <location evidence="7">Membrane</location>
        <topology evidence="7">Multi-pass membrane protein</topology>
    </subcellularLocation>
</comment>
<keyword evidence="6" id="KW-0520">NAD</keyword>
<feature type="transmembrane region" description="Helical" evidence="6">
    <location>
        <begin position="204"/>
        <end position="228"/>
    </location>
</feature>
<dbReference type="GO" id="GO:0048038">
    <property type="term" value="F:quinone binding"/>
    <property type="evidence" value="ECO:0007669"/>
    <property type="project" value="UniProtKB-KW"/>
</dbReference>
<dbReference type="HAMAP" id="MF_00445">
    <property type="entry name" value="NDH1_NuoN_1"/>
    <property type="match status" value="1"/>
</dbReference>
<feature type="transmembrane region" description="Helical" evidence="6">
    <location>
        <begin position="407"/>
        <end position="427"/>
    </location>
</feature>
<evidence type="ECO:0000256" key="5">
    <source>
        <dbReference type="ARBA" id="ARBA00023136"/>
    </source>
</evidence>
<feature type="transmembrane region" description="Helical" evidence="6">
    <location>
        <begin position="372"/>
        <end position="395"/>
    </location>
</feature>
<dbReference type="NCBIfam" id="TIGR01770">
    <property type="entry name" value="NDH_I_N"/>
    <property type="match status" value="1"/>
</dbReference>
<dbReference type="InterPro" id="IPR001750">
    <property type="entry name" value="ND/Mrp_TM"/>
</dbReference>
<protein>
    <recommendedName>
        <fullName evidence="6">NADH-quinone oxidoreductase subunit N</fullName>
        <ecNumber evidence="6">7.1.1.-</ecNumber>
    </recommendedName>
    <alternativeName>
        <fullName evidence="6">NADH dehydrogenase I subunit N</fullName>
    </alternativeName>
    <alternativeName>
        <fullName evidence="6">NDH-1 subunit N</fullName>
    </alternativeName>
</protein>
<keyword evidence="6" id="KW-0830">Ubiquinone</keyword>
<evidence type="ECO:0000313" key="10">
    <source>
        <dbReference type="Proteomes" id="UP000595564"/>
    </source>
</evidence>
<organism evidence="9 10">
    <name type="scientific">Thermotomaculum hydrothermale</name>
    <dbReference type="NCBI Taxonomy" id="981385"/>
    <lineage>
        <taxon>Bacteria</taxon>
        <taxon>Pseudomonadati</taxon>
        <taxon>Acidobacteriota</taxon>
        <taxon>Holophagae</taxon>
        <taxon>Thermotomaculales</taxon>
        <taxon>Thermotomaculaceae</taxon>
        <taxon>Thermotomaculum</taxon>
    </lineage>
</organism>
<dbReference type="PRINTS" id="PR01434">
    <property type="entry name" value="NADHDHGNASE5"/>
</dbReference>
<feature type="transmembrane region" description="Helical" evidence="6">
    <location>
        <begin position="448"/>
        <end position="467"/>
    </location>
</feature>
<feature type="transmembrane region" description="Helical" evidence="6">
    <location>
        <begin position="41"/>
        <end position="58"/>
    </location>
</feature>
<feature type="domain" description="NADH:quinone oxidoreductase/Mrp antiporter transmembrane" evidence="8">
    <location>
        <begin position="126"/>
        <end position="420"/>
    </location>
</feature>
<feature type="transmembrane region" description="Helical" evidence="6">
    <location>
        <begin position="14"/>
        <end position="34"/>
    </location>
</feature>
<feature type="transmembrane region" description="Helical" evidence="6">
    <location>
        <begin position="106"/>
        <end position="124"/>
    </location>
</feature>
<keyword evidence="2" id="KW-0997">Cell inner membrane</keyword>
<sequence length="481" mass="52601">MNNILSQIASSSSLLLPEIVLIIGATVVLFGAFFAKKKTHLLAGLSILTLVIAAIALFKVPLNETGFFGLYKSDGFSLLIKVITLWVGLLVILLSIDFVDENKYSSAEYFSLILYSISGMFLMASANDLLTIFVSLELMAISVYVLVGYFKYTSISPEAAFKYFILGAFSSAFFIFGASIMYGLTGTTRIDLLFQKIPLVAPGLSLFAVIGVIFILVSLGFKIALFPFHQWAPDAYTGAPTPITAFMSVAPKAAALAIFIRIFIGAFGGIKYDWMPALAALSFMTMIWGNFAAIRQQNIKRMLAYSSIAHAGYMSLGIIAGTPIAIKAMILYLVAYSFMNIGAFAIVIILSKKDGFGENIEDYRGMAQVHPVLSAIMLIFMLSLAGIPPTIGFFGKFYLFGAAINSGLYFLVTVAVLASAVSLYYYFRVVKMMYLKEHKFTKQFELSLNEKAVVFLTIVGTLFVGIYPTPLFDAIKNVFGM</sequence>
<dbReference type="Proteomes" id="UP000595564">
    <property type="component" value="Chromosome"/>
</dbReference>
<proteinExistence type="inferred from homology"/>
<dbReference type="GO" id="GO:0005886">
    <property type="term" value="C:plasma membrane"/>
    <property type="evidence" value="ECO:0007669"/>
    <property type="project" value="UniProtKB-SubCell"/>
</dbReference>
<feature type="transmembrane region" description="Helical" evidence="6">
    <location>
        <begin position="130"/>
        <end position="151"/>
    </location>
</feature>
<dbReference type="GO" id="GO:0008137">
    <property type="term" value="F:NADH dehydrogenase (ubiquinone) activity"/>
    <property type="evidence" value="ECO:0007669"/>
    <property type="project" value="InterPro"/>
</dbReference>
<evidence type="ECO:0000256" key="6">
    <source>
        <dbReference type="HAMAP-Rule" id="MF_00445"/>
    </source>
</evidence>
<keyword evidence="6" id="KW-0874">Quinone</keyword>
<feature type="transmembrane region" description="Helical" evidence="6">
    <location>
        <begin position="163"/>
        <end position="184"/>
    </location>
</feature>
<dbReference type="Pfam" id="PF00361">
    <property type="entry name" value="Proton_antipo_M"/>
    <property type="match status" value="1"/>
</dbReference>
<gene>
    <name evidence="6" type="primary">nuoN</name>
    <name evidence="9" type="ORF">TTHT_1747</name>
</gene>
<keyword evidence="4 6" id="KW-1133">Transmembrane helix</keyword>
<keyword evidence="3 6" id="KW-0812">Transmembrane</keyword>
<dbReference type="AlphaFoldDB" id="A0A7R6PNA8"/>
<feature type="transmembrane region" description="Helical" evidence="6">
    <location>
        <begin position="249"/>
        <end position="268"/>
    </location>
</feature>
<feature type="transmembrane region" description="Helical" evidence="6">
    <location>
        <begin position="330"/>
        <end position="351"/>
    </location>
</feature>
<dbReference type="GO" id="GO:0050136">
    <property type="term" value="F:NADH dehydrogenase (quinone) (non-electrogenic) activity"/>
    <property type="evidence" value="ECO:0007669"/>
    <property type="project" value="UniProtKB-UniRule"/>
</dbReference>
<dbReference type="PANTHER" id="PTHR22773">
    <property type="entry name" value="NADH DEHYDROGENASE"/>
    <property type="match status" value="1"/>
</dbReference>
<feature type="transmembrane region" description="Helical" evidence="6">
    <location>
        <begin position="303"/>
        <end position="324"/>
    </location>
</feature>
<comment type="similarity">
    <text evidence="6">Belongs to the complex I subunit 2 family.</text>
</comment>
<accession>A0A7R6PNA8</accession>
<dbReference type="InterPro" id="IPR010096">
    <property type="entry name" value="NADH-Q_OxRdtase_suN/2"/>
</dbReference>
<evidence type="ECO:0000313" key="9">
    <source>
        <dbReference type="EMBL" id="BBB33217.1"/>
    </source>
</evidence>
<dbReference type="GO" id="GO:0012505">
    <property type="term" value="C:endomembrane system"/>
    <property type="evidence" value="ECO:0007669"/>
    <property type="project" value="UniProtKB-SubCell"/>
</dbReference>
<evidence type="ECO:0000256" key="2">
    <source>
        <dbReference type="ARBA" id="ARBA00022519"/>
    </source>
</evidence>
<comment type="function">
    <text evidence="6">NDH-1 shuttles electrons from NADH, via FMN and iron-sulfur (Fe-S) centers, to quinones in the respiratory chain. The immediate electron acceptor for the enzyme in this species is believed to be ubiquinone. Couples the redox reaction to proton translocation (for every two electrons transferred, four hydrogen ions are translocated across the cytoplasmic membrane), and thus conserves the redox energy in a proton gradient.</text>
</comment>
<evidence type="ECO:0000259" key="8">
    <source>
        <dbReference type="Pfam" id="PF00361"/>
    </source>
</evidence>
<name>A0A7R6PNA8_9BACT</name>
<keyword evidence="10" id="KW-1185">Reference proteome</keyword>
<keyword evidence="6" id="KW-1278">Translocase</keyword>
<evidence type="ECO:0000256" key="4">
    <source>
        <dbReference type="ARBA" id="ARBA00022989"/>
    </source>
</evidence>
<keyword evidence="9" id="KW-0560">Oxidoreductase</keyword>
<comment type="subunit">
    <text evidence="6">NDH-1 is composed of 14 different subunits. Subunits NuoA, H, J, K, L, M, N constitute the membrane sector of the complex.</text>
</comment>
<keyword evidence="6" id="KW-0813">Transport</keyword>
<dbReference type="GO" id="GO:0042773">
    <property type="term" value="P:ATP synthesis coupled electron transport"/>
    <property type="evidence" value="ECO:0007669"/>
    <property type="project" value="InterPro"/>
</dbReference>
<evidence type="ECO:0000256" key="1">
    <source>
        <dbReference type="ARBA" id="ARBA00004127"/>
    </source>
</evidence>
<evidence type="ECO:0000256" key="7">
    <source>
        <dbReference type="RuleBase" id="RU000320"/>
    </source>
</evidence>
<dbReference type="EMBL" id="AP017470">
    <property type="protein sequence ID" value="BBB33217.1"/>
    <property type="molecule type" value="Genomic_DNA"/>
</dbReference>
<dbReference type="EC" id="7.1.1.-" evidence="6"/>
<feature type="transmembrane region" description="Helical" evidence="6">
    <location>
        <begin position="274"/>
        <end position="291"/>
    </location>
</feature>
<dbReference type="KEGG" id="thyd:TTHT_1747"/>
<reference evidence="9 10" key="1">
    <citation type="journal article" date="2012" name="Extremophiles">
        <title>Thermotomaculum hydrothermale gen. nov., sp. nov., a novel heterotrophic thermophile within the phylum Acidobacteria from a deep-sea hydrothermal vent chimney in the Southern Okinawa Trough.</title>
        <authorList>
            <person name="Izumi H."/>
            <person name="Nunoura T."/>
            <person name="Miyazaki M."/>
            <person name="Mino S."/>
            <person name="Toki T."/>
            <person name="Takai K."/>
            <person name="Sako Y."/>
            <person name="Sawabe T."/>
            <person name="Nakagawa S."/>
        </authorList>
    </citation>
    <scope>NUCLEOTIDE SEQUENCE [LARGE SCALE GENOMIC DNA]</scope>
    <source>
        <strain evidence="9 10">AC55</strain>
    </source>
</reference>
<keyword evidence="5 6" id="KW-0472">Membrane</keyword>
<keyword evidence="6" id="KW-1003">Cell membrane</keyword>
<comment type="catalytic activity">
    <reaction evidence="6">
        <text>a quinone + NADH + 5 H(+)(in) = a quinol + NAD(+) + 4 H(+)(out)</text>
        <dbReference type="Rhea" id="RHEA:57888"/>
        <dbReference type="ChEBI" id="CHEBI:15378"/>
        <dbReference type="ChEBI" id="CHEBI:24646"/>
        <dbReference type="ChEBI" id="CHEBI:57540"/>
        <dbReference type="ChEBI" id="CHEBI:57945"/>
        <dbReference type="ChEBI" id="CHEBI:132124"/>
    </reaction>
</comment>